<feature type="transmembrane region" description="Helical" evidence="7">
    <location>
        <begin position="407"/>
        <end position="432"/>
    </location>
</feature>
<dbReference type="EMBL" id="BMJC01000004">
    <property type="protein sequence ID" value="GGB09067.1"/>
    <property type="molecule type" value="Genomic_DNA"/>
</dbReference>
<dbReference type="Pfam" id="PF12805">
    <property type="entry name" value="FUSC-like"/>
    <property type="match status" value="1"/>
</dbReference>
<dbReference type="GO" id="GO:0005886">
    <property type="term" value="C:plasma membrane"/>
    <property type="evidence" value="ECO:0007669"/>
    <property type="project" value="UniProtKB-SubCell"/>
</dbReference>
<dbReference type="AlphaFoldDB" id="A0A8J2XU37"/>
<comment type="caution">
    <text evidence="10">The sequence shown here is derived from an EMBL/GenBank/DDBJ whole genome shotgun (WGS) entry which is preliminary data.</text>
</comment>
<keyword evidence="5 7" id="KW-0472">Membrane</keyword>
<dbReference type="InterPro" id="IPR032692">
    <property type="entry name" value="YccS_N"/>
</dbReference>
<dbReference type="PANTHER" id="PTHR30509">
    <property type="entry name" value="P-HYDROXYBENZOIC ACID EFFLUX PUMP SUBUNIT-RELATED"/>
    <property type="match status" value="1"/>
</dbReference>
<evidence type="ECO:0000256" key="7">
    <source>
        <dbReference type="SAM" id="Phobius"/>
    </source>
</evidence>
<evidence type="ECO:0000313" key="10">
    <source>
        <dbReference type="EMBL" id="GGB09067.1"/>
    </source>
</evidence>
<proteinExistence type="inferred from homology"/>
<feature type="transmembrane region" description="Helical" evidence="7">
    <location>
        <begin position="39"/>
        <end position="55"/>
    </location>
</feature>
<keyword evidence="4 7" id="KW-1133">Transmembrane helix</keyword>
<feature type="transmembrane region" description="Helical" evidence="7">
    <location>
        <begin position="490"/>
        <end position="508"/>
    </location>
</feature>
<feature type="transmembrane region" description="Helical" evidence="7">
    <location>
        <begin position="520"/>
        <end position="541"/>
    </location>
</feature>
<comment type="similarity">
    <text evidence="6">Belongs to the YccS/YhfK family.</text>
</comment>
<sequence length="734" mass="82647">MDYIRQYKSFINSHYFNGAIRITVGITLPAILLSHFHNLIAGLSLSIGAMCVGNTDNPGPIHHRRNGMIACVLIIFLVTLLMGLASGSQWLSGLLVFVFCFMFSFMGVYGTRATSIGVNALLVMVLNIDRHRSGLESLITAAYVFAGGVWYTVLSLLLYSFRPYKLVQQAIGDCLQATAGYLRIKAAFYSRDVDYDQDYRQLVESQVSIHEKQQLVRELLFKSRSIVKESTHVGRVLMMIFLDIIDLFERIMTSQQDYRMLHEFFDESGLMQECRGLILDLAAELDEIGIAIMSGKASVENKELPSRIRAVRAHLDQYRETHRNTGNADAFIGLSNILDSIEDLGLRMHTLHGYTTYDRKLSRSIRSEVDVEEFVVHQEIDRKMILDNLNFGSDIFRHSLRVSIATLAGYIISGFLPFGHGYWILLTIIVIMKPVYSLTKRRNFERLMGTLAGGFVGLLILYFIKDTTVLYVLMILFMIGTYVFIRTNYLVAVTLMTPYVLLVFHLLYPTDFRSILSDRVIDTIIGSAISFIASILIVPSWEHERITDFMTGALEANITYFKDVTGAFLGTPVSVHQYKLSRKNAFVALANLSDALSRMLSEPRRKQKSITEMHQFVVSNHMLTSHIATLAYYTPSLATRYADAAYRPVVDDIVYRLGRAIDILTDKITADAPPPAKDALIVLNEKARAAKEFKPIADQFNFISKVTTDIGKVTPPLHTALAAPQEEVGINPLV</sequence>
<evidence type="ECO:0000256" key="6">
    <source>
        <dbReference type="ARBA" id="ARBA00043993"/>
    </source>
</evidence>
<dbReference type="RefSeq" id="WP_188934190.1">
    <property type="nucleotide sequence ID" value="NZ_BMJC01000004.1"/>
</dbReference>
<keyword evidence="3 7" id="KW-0812">Transmembrane</keyword>
<accession>A0A8J2XU37</accession>
<evidence type="ECO:0000256" key="5">
    <source>
        <dbReference type="ARBA" id="ARBA00023136"/>
    </source>
</evidence>
<feature type="transmembrane region" description="Helical" evidence="7">
    <location>
        <begin position="469"/>
        <end position="485"/>
    </location>
</feature>
<evidence type="ECO:0008006" key="12">
    <source>
        <dbReference type="Google" id="ProtNLM"/>
    </source>
</evidence>
<dbReference type="Pfam" id="PF13515">
    <property type="entry name" value="FUSC_2"/>
    <property type="match status" value="1"/>
</dbReference>
<evidence type="ECO:0000256" key="1">
    <source>
        <dbReference type="ARBA" id="ARBA00004651"/>
    </source>
</evidence>
<dbReference type="PANTHER" id="PTHR30509:SF8">
    <property type="entry name" value="INNER MEMBRANE PROTEIN YCCS"/>
    <property type="match status" value="1"/>
</dbReference>
<evidence type="ECO:0000256" key="2">
    <source>
        <dbReference type="ARBA" id="ARBA00022475"/>
    </source>
</evidence>
<protein>
    <recommendedName>
        <fullName evidence="12">Integral membrane protein YccS N-terminal domain-containing protein</fullName>
    </recommendedName>
</protein>
<keyword evidence="2" id="KW-1003">Cell membrane</keyword>
<organism evidence="10 11">
    <name type="scientific">Puia dinghuensis</name>
    <dbReference type="NCBI Taxonomy" id="1792502"/>
    <lineage>
        <taxon>Bacteria</taxon>
        <taxon>Pseudomonadati</taxon>
        <taxon>Bacteroidota</taxon>
        <taxon>Chitinophagia</taxon>
        <taxon>Chitinophagales</taxon>
        <taxon>Chitinophagaceae</taxon>
        <taxon>Puia</taxon>
    </lineage>
</organism>
<name>A0A8J2XU37_9BACT</name>
<dbReference type="Proteomes" id="UP000607559">
    <property type="component" value="Unassembled WGS sequence"/>
</dbReference>
<reference evidence="10" key="1">
    <citation type="journal article" date="2014" name="Int. J. Syst. Evol. Microbiol.">
        <title>Complete genome sequence of Corynebacterium casei LMG S-19264T (=DSM 44701T), isolated from a smear-ripened cheese.</title>
        <authorList>
            <consortium name="US DOE Joint Genome Institute (JGI-PGF)"/>
            <person name="Walter F."/>
            <person name="Albersmeier A."/>
            <person name="Kalinowski J."/>
            <person name="Ruckert C."/>
        </authorList>
    </citation>
    <scope>NUCLEOTIDE SEQUENCE</scope>
    <source>
        <strain evidence="10">CGMCC 1.15448</strain>
    </source>
</reference>
<evidence type="ECO:0000256" key="4">
    <source>
        <dbReference type="ARBA" id="ARBA00022989"/>
    </source>
</evidence>
<feature type="transmembrane region" description="Helical" evidence="7">
    <location>
        <begin position="67"/>
        <end position="87"/>
    </location>
</feature>
<evidence type="ECO:0000313" key="11">
    <source>
        <dbReference type="Proteomes" id="UP000607559"/>
    </source>
</evidence>
<feature type="transmembrane region" description="Helical" evidence="7">
    <location>
        <begin position="444"/>
        <end position="463"/>
    </location>
</feature>
<evidence type="ECO:0000259" key="8">
    <source>
        <dbReference type="Pfam" id="PF12805"/>
    </source>
</evidence>
<keyword evidence="11" id="KW-1185">Reference proteome</keyword>
<feature type="transmembrane region" description="Helical" evidence="7">
    <location>
        <begin position="138"/>
        <end position="161"/>
    </location>
</feature>
<feature type="transmembrane region" description="Helical" evidence="7">
    <location>
        <begin position="93"/>
        <end position="126"/>
    </location>
</feature>
<comment type="subcellular location">
    <subcellularLocation>
        <location evidence="1">Cell membrane</location>
        <topology evidence="1">Multi-pass membrane protein</topology>
    </subcellularLocation>
</comment>
<reference evidence="10" key="2">
    <citation type="submission" date="2020-09" db="EMBL/GenBank/DDBJ databases">
        <authorList>
            <person name="Sun Q."/>
            <person name="Zhou Y."/>
        </authorList>
    </citation>
    <scope>NUCLEOTIDE SEQUENCE</scope>
    <source>
        <strain evidence="10">CGMCC 1.15448</strain>
    </source>
</reference>
<evidence type="ECO:0000256" key="3">
    <source>
        <dbReference type="ARBA" id="ARBA00022692"/>
    </source>
</evidence>
<feature type="domain" description="Integral membrane protein YccS N-terminal" evidence="8">
    <location>
        <begin position="68"/>
        <end position="343"/>
    </location>
</feature>
<dbReference type="InterPro" id="IPR049453">
    <property type="entry name" value="Memb_transporter_dom"/>
</dbReference>
<gene>
    <name evidence="10" type="ORF">GCM10011511_35750</name>
</gene>
<feature type="domain" description="Integral membrane bound transporter" evidence="9">
    <location>
        <begin position="410"/>
        <end position="532"/>
    </location>
</feature>
<evidence type="ECO:0000259" key="9">
    <source>
        <dbReference type="Pfam" id="PF13515"/>
    </source>
</evidence>